<gene>
    <name evidence="3" type="ORF">FL583_06535</name>
</gene>
<dbReference type="InterPro" id="IPR001466">
    <property type="entry name" value="Beta-lactam-related"/>
</dbReference>
<evidence type="ECO:0000313" key="4">
    <source>
        <dbReference type="Proteomes" id="UP000317982"/>
    </source>
</evidence>
<accession>A0A545AXS2</accession>
<protein>
    <submittedName>
        <fullName evidence="3">Beta-lactamase family protein</fullName>
    </submittedName>
</protein>
<dbReference type="InterPro" id="IPR012338">
    <property type="entry name" value="Beta-lactam/transpept-like"/>
</dbReference>
<reference evidence="3 4" key="1">
    <citation type="submission" date="2019-07" db="EMBL/GenBank/DDBJ databases">
        <title>Cryptosporangium phraense sp. nov., isolated from plant litter.</title>
        <authorList>
            <person name="Suriyachadkun C."/>
        </authorList>
    </citation>
    <scope>NUCLEOTIDE SEQUENCE [LARGE SCALE GENOMIC DNA]</scope>
    <source>
        <strain evidence="3 4">A-T 5661</strain>
    </source>
</reference>
<feature type="domain" description="Beta-lactamase-related" evidence="2">
    <location>
        <begin position="74"/>
        <end position="375"/>
    </location>
</feature>
<proteinExistence type="predicted"/>
<dbReference type="EMBL" id="VIRS01000003">
    <property type="protein sequence ID" value="TQS46132.1"/>
    <property type="molecule type" value="Genomic_DNA"/>
</dbReference>
<dbReference type="SUPFAM" id="SSF56601">
    <property type="entry name" value="beta-lactamase/transpeptidase-like"/>
    <property type="match status" value="1"/>
</dbReference>
<dbReference type="Pfam" id="PF00144">
    <property type="entry name" value="Beta-lactamase"/>
    <property type="match status" value="1"/>
</dbReference>
<dbReference type="InParanoid" id="A0A545AXS2"/>
<dbReference type="OrthoDB" id="9809635at2"/>
<feature type="region of interest" description="Disordered" evidence="1">
    <location>
        <begin position="33"/>
        <end position="60"/>
    </location>
</feature>
<evidence type="ECO:0000313" key="3">
    <source>
        <dbReference type="EMBL" id="TQS46132.1"/>
    </source>
</evidence>
<evidence type="ECO:0000259" key="2">
    <source>
        <dbReference type="Pfam" id="PF00144"/>
    </source>
</evidence>
<dbReference type="Gene3D" id="3.40.710.10">
    <property type="entry name" value="DD-peptidase/beta-lactamase superfamily"/>
    <property type="match status" value="1"/>
</dbReference>
<sequence length="390" mass="41738">MPAVTATAAARAASAATGVVGAEAVRRFSRLRMPSMSGGPSAPDGAEKFPLGSRAPARRRDDDERVDLIEARGAAAQLCVIHDGRVVIDEAYGCEPDALFWLFSASKPYLAVLIYQLAEAGALDLDDPVVRHWPGFGKPEITIRHVLRHRSGLYGTLTGALTMTDWDRSVRAIARARPRWPAGEVSAYSPIAFGFILGEVVQRVTGRAVRDVMAERVPGAYLGIPDDQWHLQVPITVRHPLGLLVEGVVNRRATRQAVIPAAGISTTARGLAGFYDALLRGELLRPESLAAAVTPSNDGGMDPVARAPIRWAQGFQLGGGGGGPLGASSTARTFGHNGSNCCIGWADPERRLAYAYVTNRIEGRRLDVRHHAAVADGVRILVQREGDRLA</sequence>
<organism evidence="3 4">
    <name type="scientific">Cryptosporangium phraense</name>
    <dbReference type="NCBI Taxonomy" id="2593070"/>
    <lineage>
        <taxon>Bacteria</taxon>
        <taxon>Bacillati</taxon>
        <taxon>Actinomycetota</taxon>
        <taxon>Actinomycetes</taxon>
        <taxon>Cryptosporangiales</taxon>
        <taxon>Cryptosporangiaceae</taxon>
        <taxon>Cryptosporangium</taxon>
    </lineage>
</organism>
<name>A0A545AXS2_9ACTN</name>
<dbReference type="InterPro" id="IPR052907">
    <property type="entry name" value="Beta-lactamase/esterase"/>
</dbReference>
<dbReference type="AlphaFoldDB" id="A0A545AXS2"/>
<dbReference type="PANTHER" id="PTHR43319:SF3">
    <property type="entry name" value="BETA-LACTAMASE-RELATED DOMAIN-CONTAINING PROTEIN"/>
    <property type="match status" value="1"/>
</dbReference>
<dbReference type="Proteomes" id="UP000317982">
    <property type="component" value="Unassembled WGS sequence"/>
</dbReference>
<comment type="caution">
    <text evidence="3">The sequence shown here is derived from an EMBL/GenBank/DDBJ whole genome shotgun (WGS) entry which is preliminary data.</text>
</comment>
<keyword evidence="4" id="KW-1185">Reference proteome</keyword>
<dbReference type="PANTHER" id="PTHR43319">
    <property type="entry name" value="BETA-LACTAMASE-RELATED"/>
    <property type="match status" value="1"/>
</dbReference>
<evidence type="ECO:0000256" key="1">
    <source>
        <dbReference type="SAM" id="MobiDB-lite"/>
    </source>
</evidence>